<dbReference type="HOGENOM" id="CLU_044063_0_0_11"/>
<dbReference type="InterPro" id="IPR022893">
    <property type="entry name" value="Shikimate_DH_fam"/>
</dbReference>
<organism evidence="5 6">
    <name type="scientific">Saccharothrix espanaensis (strain ATCC 51144 / DSM 44229 / JCM 9112 / NBRC 15066 / NRRL 15764)</name>
    <dbReference type="NCBI Taxonomy" id="1179773"/>
    <lineage>
        <taxon>Bacteria</taxon>
        <taxon>Bacillati</taxon>
        <taxon>Actinomycetota</taxon>
        <taxon>Actinomycetes</taxon>
        <taxon>Pseudonocardiales</taxon>
        <taxon>Pseudonocardiaceae</taxon>
        <taxon>Saccharothrix</taxon>
    </lineage>
</organism>
<sequence length="314" mass="31673">MLLGQPGRAQPAGRQGARGRRLLTMSRQAAVIGSPVSHSLSPVLHNAAFEALGLDWTYTRVECDEAGVPALVAGLDASWAGLSVTMPGKRAALAVASSATPRATLVGAANTLVPVPGGQLPGGRLPGGWHADCTDVDGVLGALRAACGFVGGSRAVLLGAGGTATAALVALASVGVTEVALVVRSAARAAEARECASRAGVSLSVTSWDTTDFAALAASSDVLVSTVPPSATEPIASALAESPCVLDVIYHPWPTPLAHAVEKRGRTLATGLDMLLHQAFGQSEQFTGHPAPRAAMRAALRAATDNVLPLPLGD</sequence>
<reference evidence="5 6" key="1">
    <citation type="journal article" date="2012" name="BMC Genomics">
        <title>Complete genome sequence of Saccharothrix espanaensis DSM 44229T and comparison to the other completely sequenced Pseudonocardiaceae.</title>
        <authorList>
            <person name="Strobel T."/>
            <person name="Al-Dilaimi A."/>
            <person name="Blom J."/>
            <person name="Gessner A."/>
            <person name="Kalinowski J."/>
            <person name="Luzhetska M."/>
            <person name="Puhler A."/>
            <person name="Szczepanowski R."/>
            <person name="Bechthold A."/>
            <person name="Ruckert C."/>
        </authorList>
    </citation>
    <scope>NUCLEOTIDE SEQUENCE [LARGE SCALE GENOMIC DNA]</scope>
    <source>
        <strain evidence="6">ATCC 51144 / DSM 44229 / JCM 9112 / NBRC 15066 / NRRL 15764</strain>
    </source>
</reference>
<dbReference type="GO" id="GO:0019632">
    <property type="term" value="P:shikimate metabolic process"/>
    <property type="evidence" value="ECO:0007669"/>
    <property type="project" value="TreeGrafter"/>
</dbReference>
<evidence type="ECO:0000256" key="2">
    <source>
        <dbReference type="ARBA" id="ARBA00023141"/>
    </source>
</evidence>
<gene>
    <name evidence="5" type="primary">aroE</name>
    <name evidence="5" type="ordered locus">BN6_63390</name>
</gene>
<dbReference type="Pfam" id="PF18317">
    <property type="entry name" value="SDH_C"/>
    <property type="match status" value="1"/>
</dbReference>
<keyword evidence="2" id="KW-0028">Amino-acid biosynthesis</keyword>
<dbReference type="GO" id="GO:0050661">
    <property type="term" value="F:NADP binding"/>
    <property type="evidence" value="ECO:0007669"/>
    <property type="project" value="TreeGrafter"/>
</dbReference>
<dbReference type="EMBL" id="HE804045">
    <property type="protein sequence ID" value="CCH33583.1"/>
    <property type="molecule type" value="Genomic_DNA"/>
</dbReference>
<dbReference type="Proteomes" id="UP000006281">
    <property type="component" value="Chromosome"/>
</dbReference>
<evidence type="ECO:0000313" key="5">
    <source>
        <dbReference type="EMBL" id="CCH33583.1"/>
    </source>
</evidence>
<dbReference type="Pfam" id="PF08501">
    <property type="entry name" value="Shikimate_dh_N"/>
    <property type="match status" value="1"/>
</dbReference>
<dbReference type="eggNOG" id="COG0169">
    <property type="taxonomic scope" value="Bacteria"/>
</dbReference>
<feature type="domain" description="SDH C-terminal" evidence="4">
    <location>
        <begin position="271"/>
        <end position="301"/>
    </location>
</feature>
<dbReference type="InterPro" id="IPR046346">
    <property type="entry name" value="Aminoacid_DH-like_N_sf"/>
</dbReference>
<dbReference type="KEGG" id="sesp:BN6_63390"/>
<dbReference type="NCBIfam" id="NF001311">
    <property type="entry name" value="PRK00258.1-3"/>
    <property type="match status" value="1"/>
</dbReference>
<keyword evidence="2" id="KW-0057">Aromatic amino acid biosynthesis</keyword>
<dbReference type="InterPro" id="IPR036291">
    <property type="entry name" value="NAD(P)-bd_dom_sf"/>
</dbReference>
<keyword evidence="6" id="KW-1185">Reference proteome</keyword>
<dbReference type="SUPFAM" id="SSF51735">
    <property type="entry name" value="NAD(P)-binding Rossmann-fold domains"/>
    <property type="match status" value="1"/>
</dbReference>
<dbReference type="Gene3D" id="3.40.50.720">
    <property type="entry name" value="NAD(P)-binding Rossmann-like Domain"/>
    <property type="match status" value="1"/>
</dbReference>
<dbReference type="GO" id="GO:0004764">
    <property type="term" value="F:shikimate 3-dehydrogenase (NADP+) activity"/>
    <property type="evidence" value="ECO:0007669"/>
    <property type="project" value="InterPro"/>
</dbReference>
<dbReference type="InterPro" id="IPR010110">
    <property type="entry name" value="Shikimate_DH_AroM-type"/>
</dbReference>
<name>K0KAG1_SACES</name>
<dbReference type="AlphaFoldDB" id="K0KAG1"/>
<dbReference type="STRING" id="1179773.BN6_63390"/>
<accession>K0KAG1</accession>
<dbReference type="NCBIfam" id="TIGR01809">
    <property type="entry name" value="Shik-DH-AROM"/>
    <property type="match status" value="1"/>
</dbReference>
<protein>
    <submittedName>
        <fullName evidence="5">Shikimate 5-dehydrogenase</fullName>
    </submittedName>
</protein>
<dbReference type="PANTHER" id="PTHR21089">
    <property type="entry name" value="SHIKIMATE DEHYDROGENASE"/>
    <property type="match status" value="1"/>
</dbReference>
<evidence type="ECO:0000256" key="1">
    <source>
        <dbReference type="ARBA" id="ARBA00004871"/>
    </source>
</evidence>
<dbReference type="PATRIC" id="fig|1179773.3.peg.6387"/>
<comment type="pathway">
    <text evidence="1">Metabolic intermediate biosynthesis; chorismate biosynthesis; chorismate from D-erythrose 4-phosphate and phosphoenolpyruvate: step 4/7.</text>
</comment>
<proteinExistence type="predicted"/>
<dbReference type="SUPFAM" id="SSF53223">
    <property type="entry name" value="Aminoacid dehydrogenase-like, N-terminal domain"/>
    <property type="match status" value="1"/>
</dbReference>
<evidence type="ECO:0000313" key="6">
    <source>
        <dbReference type="Proteomes" id="UP000006281"/>
    </source>
</evidence>
<dbReference type="PANTHER" id="PTHR21089:SF1">
    <property type="entry name" value="BIFUNCTIONAL 3-DEHYDROQUINATE DEHYDRATASE_SHIKIMATE DEHYDROGENASE, CHLOROPLASTIC"/>
    <property type="match status" value="1"/>
</dbReference>
<dbReference type="Gene3D" id="3.40.50.10860">
    <property type="entry name" value="Leucine Dehydrogenase, chain A, domain 1"/>
    <property type="match status" value="1"/>
</dbReference>
<dbReference type="GO" id="GO:0009423">
    <property type="term" value="P:chorismate biosynthetic process"/>
    <property type="evidence" value="ECO:0007669"/>
    <property type="project" value="TreeGrafter"/>
</dbReference>
<dbReference type="InterPro" id="IPR013708">
    <property type="entry name" value="Shikimate_DH-bd_N"/>
</dbReference>
<feature type="domain" description="Shikimate dehydrogenase substrate binding N-terminal" evidence="3">
    <location>
        <begin position="31"/>
        <end position="112"/>
    </location>
</feature>
<dbReference type="GO" id="GO:0005829">
    <property type="term" value="C:cytosol"/>
    <property type="evidence" value="ECO:0007669"/>
    <property type="project" value="TreeGrafter"/>
</dbReference>
<evidence type="ECO:0000259" key="3">
    <source>
        <dbReference type="Pfam" id="PF08501"/>
    </source>
</evidence>
<evidence type="ECO:0000259" key="4">
    <source>
        <dbReference type="Pfam" id="PF18317"/>
    </source>
</evidence>
<dbReference type="GO" id="GO:0009073">
    <property type="term" value="P:aromatic amino acid family biosynthetic process"/>
    <property type="evidence" value="ECO:0007669"/>
    <property type="project" value="UniProtKB-KW"/>
</dbReference>
<dbReference type="InterPro" id="IPR041121">
    <property type="entry name" value="SDH_C"/>
</dbReference>